<feature type="domain" description="Calcineurin-like phosphoesterase" evidence="1">
    <location>
        <begin position="59"/>
        <end position="236"/>
    </location>
</feature>
<evidence type="ECO:0000313" key="3">
    <source>
        <dbReference type="Proteomes" id="UP000636479"/>
    </source>
</evidence>
<evidence type="ECO:0000313" key="2">
    <source>
        <dbReference type="EMBL" id="KAF7291927.1"/>
    </source>
</evidence>
<dbReference type="SUPFAM" id="SSF56300">
    <property type="entry name" value="Metallo-dependent phosphatases"/>
    <property type="match status" value="1"/>
</dbReference>
<name>A0A8H6S510_9AGAR</name>
<protein>
    <submittedName>
        <fullName evidence="2">Metallo-dependent phosphatase</fullName>
    </submittedName>
</protein>
<dbReference type="Gene3D" id="3.60.21.10">
    <property type="match status" value="1"/>
</dbReference>
<accession>A0A8H6S510</accession>
<dbReference type="GO" id="GO:0016787">
    <property type="term" value="F:hydrolase activity"/>
    <property type="evidence" value="ECO:0007669"/>
    <property type="project" value="InterPro"/>
</dbReference>
<evidence type="ECO:0000259" key="1">
    <source>
        <dbReference type="Pfam" id="PF00149"/>
    </source>
</evidence>
<sequence>MAGCKQTRTLALPQRPTISSSTTQVQLDYDPAALLAKPSADWTRFVLLSDTHTHACDVPGDENDVLIHTGDLTNRGRLPELQATVDWLRSLPHKVKIVIAGNHDLILHQDFYEDNWARKGFLEPESVAEARKLLKGSAAVAAGIVYLEDEQYTFRAREGGREWSVYGSPWSPNFYNWAFGYDRGEEAEALVGKLTHGPPRNVLDLTNNNILAGCAALASRVQQLKPLLHVFGHIHEARGAYVHSWNEQLAAQNAIQLGVSKEHQERVDFTEHLDSEYPANDDFDERPDATGPAETIFVNAANYPSGPVARLAAKSGARVNMGGKGFQPIIVDLVDKAN</sequence>
<gene>
    <name evidence="2" type="ORF">MIND_01218100</name>
</gene>
<dbReference type="Pfam" id="PF00149">
    <property type="entry name" value="Metallophos"/>
    <property type="match status" value="1"/>
</dbReference>
<dbReference type="EMBL" id="JACAZF010000012">
    <property type="protein sequence ID" value="KAF7291927.1"/>
    <property type="molecule type" value="Genomic_DNA"/>
</dbReference>
<dbReference type="Proteomes" id="UP000636479">
    <property type="component" value="Unassembled WGS sequence"/>
</dbReference>
<dbReference type="OrthoDB" id="630188at2759"/>
<dbReference type="InterPro" id="IPR051693">
    <property type="entry name" value="UPF0046_metallophosphoest"/>
</dbReference>
<proteinExistence type="predicted"/>
<dbReference type="PANTHER" id="PTHR12905:SF0">
    <property type="entry name" value="CALCINEURIN-LIKE PHOSPHOESTERASE DOMAIN-CONTAINING PROTEIN"/>
    <property type="match status" value="1"/>
</dbReference>
<dbReference type="InterPro" id="IPR029052">
    <property type="entry name" value="Metallo-depent_PP-like"/>
</dbReference>
<comment type="caution">
    <text evidence="2">The sequence shown here is derived from an EMBL/GenBank/DDBJ whole genome shotgun (WGS) entry which is preliminary data.</text>
</comment>
<dbReference type="GeneID" id="59351202"/>
<keyword evidence="3" id="KW-1185">Reference proteome</keyword>
<dbReference type="CDD" id="cd07379">
    <property type="entry name" value="MPP_239FB"/>
    <property type="match status" value="1"/>
</dbReference>
<dbReference type="InterPro" id="IPR004843">
    <property type="entry name" value="Calcineurin-like_PHP"/>
</dbReference>
<reference evidence="2" key="1">
    <citation type="submission" date="2020-05" db="EMBL/GenBank/DDBJ databases">
        <title>Mycena genomes resolve the evolution of fungal bioluminescence.</title>
        <authorList>
            <person name="Tsai I.J."/>
        </authorList>
    </citation>
    <scope>NUCLEOTIDE SEQUENCE</scope>
    <source>
        <strain evidence="2">171206Taipei</strain>
    </source>
</reference>
<organism evidence="2 3">
    <name type="scientific">Mycena indigotica</name>
    <dbReference type="NCBI Taxonomy" id="2126181"/>
    <lineage>
        <taxon>Eukaryota</taxon>
        <taxon>Fungi</taxon>
        <taxon>Dikarya</taxon>
        <taxon>Basidiomycota</taxon>
        <taxon>Agaricomycotina</taxon>
        <taxon>Agaricomycetes</taxon>
        <taxon>Agaricomycetidae</taxon>
        <taxon>Agaricales</taxon>
        <taxon>Marasmiineae</taxon>
        <taxon>Mycenaceae</taxon>
        <taxon>Mycena</taxon>
    </lineage>
</organism>
<dbReference type="PANTHER" id="PTHR12905">
    <property type="entry name" value="METALLOPHOSPHOESTERASE"/>
    <property type="match status" value="1"/>
</dbReference>
<dbReference type="AlphaFoldDB" id="A0A8H6S510"/>
<dbReference type="RefSeq" id="XP_037214654.1">
    <property type="nucleotide sequence ID" value="XM_037368686.1"/>
</dbReference>